<dbReference type="PANTHER" id="PTHR33376:SF5">
    <property type="entry name" value="EXTRACYTOPLASMIC SOLUTE RECEPTOR PROTEIN"/>
    <property type="match status" value="1"/>
</dbReference>
<dbReference type="NCBIfam" id="NF037995">
    <property type="entry name" value="TRAP_S1"/>
    <property type="match status" value="1"/>
</dbReference>
<name>V5WFW0_9SPIO</name>
<keyword evidence="1" id="KW-0732">Signal</keyword>
<organism evidence="2 3">
    <name type="scientific">Salinispira pacifica</name>
    <dbReference type="NCBI Taxonomy" id="1307761"/>
    <lineage>
        <taxon>Bacteria</taxon>
        <taxon>Pseudomonadati</taxon>
        <taxon>Spirochaetota</taxon>
        <taxon>Spirochaetia</taxon>
        <taxon>Spirochaetales</taxon>
        <taxon>Spirochaetaceae</taxon>
        <taxon>Salinispira</taxon>
    </lineage>
</organism>
<dbReference type="GO" id="GO:0055085">
    <property type="term" value="P:transmembrane transport"/>
    <property type="evidence" value="ECO:0007669"/>
    <property type="project" value="InterPro"/>
</dbReference>
<keyword evidence="3" id="KW-1185">Reference proteome</keyword>
<dbReference type="KEGG" id="slr:L21SP2_1277"/>
<dbReference type="PANTHER" id="PTHR33376">
    <property type="match status" value="1"/>
</dbReference>
<gene>
    <name evidence="2" type="ORF">L21SP2_1277</name>
</gene>
<evidence type="ECO:0008006" key="4">
    <source>
        <dbReference type="Google" id="ProtNLM"/>
    </source>
</evidence>
<sequence length="338" mass="37802">MESRKRFSLSRIAGITLVLLALGMVSAGAQTVKIASIAPEATPWGEGLNRMAAEWSQITNGRVRVRVFHGGVAGDEQDFVRKIRLGQLQGAAVTTVGLTTVVPELWGMVMPGVIESDEELNYVLASLEEDLDRSFRDEGYEILTWSNAGWLKFFSTQEIRSPEDLGGLKVATGDFVEDINEVMRGMGMQPVPLSSPEILSGLNSGLIDSVLYAPLGVAGFQWFGVTNQMLDLPVAPFFGAIYIDERTWRRIPEQYHEELMESAERIGVEIESKLAGLEEDALELMQEYGLEIISISAQQEDQWYEVFEQKRDELNSSYFDNDLISKMTDLLDEFRENN</sequence>
<dbReference type="AlphaFoldDB" id="V5WFW0"/>
<reference evidence="2 3" key="1">
    <citation type="journal article" date="2015" name="Stand. Genomic Sci.">
        <title>Complete genome sequence and description of Salinispira pacifica gen. nov., sp. nov., a novel spirochaete isolated form a hypersaline microbial mat.</title>
        <authorList>
            <person name="Ben Hania W."/>
            <person name="Joseph M."/>
            <person name="Schumann P."/>
            <person name="Bunk B."/>
            <person name="Fiebig A."/>
            <person name="Sproer C."/>
            <person name="Klenk H.P."/>
            <person name="Fardeau M.L."/>
            <person name="Spring S."/>
        </authorList>
    </citation>
    <scope>NUCLEOTIDE SEQUENCE [LARGE SCALE GENOMIC DNA]</scope>
    <source>
        <strain evidence="2 3">L21-RPul-D2</strain>
    </source>
</reference>
<dbReference type="InterPro" id="IPR018389">
    <property type="entry name" value="DctP_fam"/>
</dbReference>
<dbReference type="InterPro" id="IPR038404">
    <property type="entry name" value="TRAP_DctP_sf"/>
</dbReference>
<dbReference type="eggNOG" id="COG1638">
    <property type="taxonomic scope" value="Bacteria"/>
</dbReference>
<evidence type="ECO:0000313" key="2">
    <source>
        <dbReference type="EMBL" id="AHC14678.1"/>
    </source>
</evidence>
<dbReference type="PATRIC" id="fig|1307761.3.peg.1269"/>
<evidence type="ECO:0000313" key="3">
    <source>
        <dbReference type="Proteomes" id="UP000018680"/>
    </source>
</evidence>
<dbReference type="EMBL" id="CP006939">
    <property type="protein sequence ID" value="AHC14678.1"/>
    <property type="molecule type" value="Genomic_DNA"/>
</dbReference>
<dbReference type="Proteomes" id="UP000018680">
    <property type="component" value="Chromosome"/>
</dbReference>
<proteinExistence type="predicted"/>
<dbReference type="STRING" id="1307761.L21SP2_1277"/>
<accession>V5WFW0</accession>
<dbReference type="HOGENOM" id="CLU_036176_6_0_12"/>
<dbReference type="RefSeq" id="WP_024267602.1">
    <property type="nucleotide sequence ID" value="NC_023035.1"/>
</dbReference>
<dbReference type="Pfam" id="PF03480">
    <property type="entry name" value="DctP"/>
    <property type="match status" value="1"/>
</dbReference>
<protein>
    <recommendedName>
        <fullName evidence="4">TRAP-type C4-dicarboxylate transport system, periplasmic component</fullName>
    </recommendedName>
</protein>
<dbReference type="Gene3D" id="3.40.190.170">
    <property type="entry name" value="Bacterial extracellular solute-binding protein, family 7"/>
    <property type="match status" value="1"/>
</dbReference>
<evidence type="ECO:0000256" key="1">
    <source>
        <dbReference type="ARBA" id="ARBA00022729"/>
    </source>
</evidence>